<comment type="similarity">
    <text evidence="4">Belongs to the IsaB family.</text>
</comment>
<evidence type="ECO:0000313" key="6">
    <source>
        <dbReference type="EMBL" id="RIO44451.1"/>
    </source>
</evidence>
<evidence type="ECO:0000256" key="5">
    <source>
        <dbReference type="ARBA" id="ARBA00093792"/>
    </source>
</evidence>
<gene>
    <name evidence="6" type="ORF">BUZ57_09280</name>
</gene>
<name>A0A0A8HST8_STAHY</name>
<keyword evidence="3" id="KW-0732">Signal</keyword>
<comment type="caution">
    <text evidence="6">The sequence shown here is derived from an EMBL/GenBank/DDBJ whole genome shotgun (WGS) entry which is preliminary data.</text>
</comment>
<evidence type="ECO:0000313" key="7">
    <source>
        <dbReference type="Proteomes" id="UP000285625"/>
    </source>
</evidence>
<evidence type="ECO:0000256" key="3">
    <source>
        <dbReference type="ARBA" id="ARBA00022729"/>
    </source>
</evidence>
<proteinExistence type="inferred from homology"/>
<dbReference type="InterPro" id="IPR058086">
    <property type="entry name" value="IsaB"/>
</dbReference>
<dbReference type="Proteomes" id="UP000285625">
    <property type="component" value="Unassembled WGS sequence"/>
</dbReference>
<evidence type="ECO:0000256" key="2">
    <source>
        <dbReference type="ARBA" id="ARBA00022525"/>
    </source>
</evidence>
<dbReference type="KEGG" id="shu:SHYC_11435"/>
<evidence type="ECO:0000256" key="1">
    <source>
        <dbReference type="ARBA" id="ARBA00004613"/>
    </source>
</evidence>
<accession>A0A0A8HST8</accession>
<dbReference type="RefSeq" id="WP_039647175.1">
    <property type="nucleotide sequence ID" value="NZ_CP008747.1"/>
</dbReference>
<comment type="subcellular location">
    <subcellularLocation>
        <location evidence="1">Secreted</location>
    </subcellularLocation>
</comment>
<dbReference type="AlphaFoldDB" id="A0A0A8HST8"/>
<dbReference type="GeneID" id="41074052"/>
<sequence length="169" mass="18604">MKNISKTLLATGLSVTMLLGATGAVSQGVDTAHAATSQHQTPYYTYNGQFNIPNNHALEDQNFYAGLKADQFTFNGLKVGKSTKADVFKALGSDFKQYYGKKDLTFFEKNGVIVGFDHNNKLMNLTLRINHINHSAKSIESHVKKGEVYHAKTTEVAFYPGNSIVIQAK</sequence>
<dbReference type="NCBIfam" id="NF047686">
    <property type="entry name" value="IsaB_fam"/>
    <property type="match status" value="1"/>
</dbReference>
<dbReference type="EMBL" id="QXVO01000029">
    <property type="protein sequence ID" value="RIO44451.1"/>
    <property type="molecule type" value="Genomic_DNA"/>
</dbReference>
<keyword evidence="2" id="KW-0964">Secreted</keyword>
<dbReference type="HOGENOM" id="CLU_1577562_0_0_9"/>
<organism evidence="6 7">
    <name type="scientific">Staphylococcus hyicus</name>
    <dbReference type="NCBI Taxonomy" id="1284"/>
    <lineage>
        <taxon>Bacteria</taxon>
        <taxon>Bacillati</taxon>
        <taxon>Bacillota</taxon>
        <taxon>Bacilli</taxon>
        <taxon>Bacillales</taxon>
        <taxon>Staphylococcaceae</taxon>
        <taxon>Staphylococcus</taxon>
    </lineage>
</organism>
<reference evidence="6 7" key="1">
    <citation type="journal article" date="2016" name="Front. Microbiol.">
        <title>Comprehensive Phylogenetic Analysis of Bovine Non-aureus Staphylococci Species Based on Whole-Genome Sequencing.</title>
        <authorList>
            <person name="Naushad S."/>
            <person name="Barkema H.W."/>
            <person name="Luby C."/>
            <person name="Condas L.A."/>
            <person name="Nobrega D.B."/>
            <person name="Carson D.A."/>
            <person name="De Buck J."/>
        </authorList>
    </citation>
    <scope>NUCLEOTIDE SEQUENCE [LARGE SCALE GENOMIC DNA]</scope>
    <source>
        <strain evidence="6 7">SNUC 5959</strain>
    </source>
</reference>
<protein>
    <recommendedName>
        <fullName evidence="5">Immunodominant staphylococcal antigen B</fullName>
    </recommendedName>
</protein>
<evidence type="ECO:0000256" key="4">
    <source>
        <dbReference type="ARBA" id="ARBA00093777"/>
    </source>
</evidence>